<reference evidence="4" key="2">
    <citation type="submission" date="2023-06" db="EMBL/GenBank/DDBJ databases">
        <title>Long-read-based genome assembly of the green algal bacterivore Cymbomonas tetramitiformis.</title>
        <authorList>
            <person name="Gyaltshen Y."/>
            <person name="Rozenberg A."/>
            <person name="Paasch A."/>
            <person name="Burns J.A."/>
            <person name="Warring S."/>
            <person name="Larson R."/>
            <person name="Maurer-Alcala X."/>
            <person name="Dacks J."/>
            <person name="Kim E."/>
        </authorList>
    </citation>
    <scope>NUCLEOTIDE SEQUENCE</scope>
    <source>
        <strain evidence="4">PLY_AMNH</strain>
    </source>
</reference>
<evidence type="ECO:0000313" key="4">
    <source>
        <dbReference type="EMBL" id="KAK3243428.1"/>
    </source>
</evidence>
<dbReference type="GO" id="GO:0005840">
    <property type="term" value="C:ribosome"/>
    <property type="evidence" value="ECO:0007669"/>
    <property type="project" value="UniProtKB-KW"/>
</dbReference>
<dbReference type="GO" id="GO:1990904">
    <property type="term" value="C:ribonucleoprotein complex"/>
    <property type="evidence" value="ECO:0007669"/>
    <property type="project" value="UniProtKB-KW"/>
</dbReference>
<proteinExistence type="inferred from homology"/>
<gene>
    <name evidence="5" type="ORF">CYMTET_42921</name>
    <name evidence="4" type="ORF">CYMTET_46913</name>
</gene>
<dbReference type="Proteomes" id="UP001190700">
    <property type="component" value="Unassembled WGS sequence"/>
</dbReference>
<evidence type="ECO:0000313" key="5">
    <source>
        <dbReference type="EMBL" id="KAK3247586.1"/>
    </source>
</evidence>
<evidence type="ECO:0000256" key="1">
    <source>
        <dbReference type="ARBA" id="ARBA00006640"/>
    </source>
</evidence>
<dbReference type="GO" id="GO:0003735">
    <property type="term" value="F:structural constituent of ribosome"/>
    <property type="evidence" value="ECO:0007669"/>
    <property type="project" value="InterPro"/>
</dbReference>
<organism evidence="4 6">
    <name type="scientific">Cymbomonas tetramitiformis</name>
    <dbReference type="NCBI Taxonomy" id="36881"/>
    <lineage>
        <taxon>Eukaryota</taxon>
        <taxon>Viridiplantae</taxon>
        <taxon>Chlorophyta</taxon>
        <taxon>Pyramimonadophyceae</taxon>
        <taxon>Pyramimonadales</taxon>
        <taxon>Pyramimonadaceae</taxon>
        <taxon>Cymbomonas</taxon>
    </lineage>
</organism>
<keyword evidence="2" id="KW-0689">Ribosomal protein</keyword>
<evidence type="ECO:0000256" key="2">
    <source>
        <dbReference type="ARBA" id="ARBA00022980"/>
    </source>
</evidence>
<dbReference type="AlphaFoldDB" id="A0AAE0EWN9"/>
<dbReference type="EMBL" id="LGRX02028826">
    <property type="protein sequence ID" value="KAK3247586.1"/>
    <property type="molecule type" value="Genomic_DNA"/>
</dbReference>
<evidence type="ECO:0008006" key="7">
    <source>
        <dbReference type="Google" id="ProtNLM"/>
    </source>
</evidence>
<dbReference type="GO" id="GO:0006412">
    <property type="term" value="P:translation"/>
    <property type="evidence" value="ECO:0007669"/>
    <property type="project" value="InterPro"/>
</dbReference>
<reference evidence="4 6" key="1">
    <citation type="journal article" date="2015" name="Genome Biol. Evol.">
        <title>Comparative Genomics of a Bacterivorous Green Alga Reveals Evolutionary Causalities and Consequences of Phago-Mixotrophic Mode of Nutrition.</title>
        <authorList>
            <person name="Burns J.A."/>
            <person name="Paasch A."/>
            <person name="Narechania A."/>
            <person name="Kim E."/>
        </authorList>
    </citation>
    <scope>NUCLEOTIDE SEQUENCE [LARGE SCALE GENOMIC DNA]</scope>
    <source>
        <strain evidence="4">PLY_AMNH</strain>
    </source>
</reference>
<keyword evidence="3" id="KW-0687">Ribonucleoprotein</keyword>
<accession>A0AAE0EWN9</accession>
<dbReference type="EMBL" id="LGRX02032857">
    <property type="protein sequence ID" value="KAK3243428.1"/>
    <property type="molecule type" value="Genomic_DNA"/>
</dbReference>
<name>A0AAE0EWN9_9CHLO</name>
<keyword evidence="6" id="KW-1185">Reference proteome</keyword>
<dbReference type="InterPro" id="IPR001911">
    <property type="entry name" value="Ribosomal_bS21"/>
</dbReference>
<comment type="caution">
    <text evidence="4">The sequence shown here is derived from an EMBL/GenBank/DDBJ whole genome shotgun (WGS) entry which is preliminary data.</text>
</comment>
<dbReference type="Pfam" id="PF01165">
    <property type="entry name" value="Ribosomal_S21"/>
    <property type="match status" value="1"/>
</dbReference>
<evidence type="ECO:0000313" key="6">
    <source>
        <dbReference type="Proteomes" id="UP001190700"/>
    </source>
</evidence>
<sequence>MDVEAALRKMSRVMADEGIQKDLDGRKFHQRPAVRRVKDKEDSEMRFQKRKLKRTMNFIMSRRARGF</sequence>
<protein>
    <recommendedName>
        <fullName evidence="7">30S ribosomal protein S21</fullName>
    </recommendedName>
</protein>
<evidence type="ECO:0000256" key="3">
    <source>
        <dbReference type="ARBA" id="ARBA00023274"/>
    </source>
</evidence>
<comment type="similarity">
    <text evidence="1">Belongs to the bacterial ribosomal protein bS21 family.</text>
</comment>